<reference evidence="2" key="1">
    <citation type="submission" date="2020-05" db="EMBL/GenBank/DDBJ databases">
        <authorList>
            <person name="Chiriac C."/>
            <person name="Salcher M."/>
            <person name="Ghai R."/>
            <person name="Kavagutti S V."/>
        </authorList>
    </citation>
    <scope>NUCLEOTIDE SEQUENCE</scope>
</reference>
<evidence type="ECO:0000313" key="2">
    <source>
        <dbReference type="EMBL" id="CAB4796554.1"/>
    </source>
</evidence>
<gene>
    <name evidence="2" type="ORF">UFOPK3001_00671</name>
    <name evidence="3" type="ORF">UFOPK3954_02292</name>
</gene>
<name>A0A6J6XLR4_9ZZZZ</name>
<feature type="region of interest" description="Disordered" evidence="1">
    <location>
        <begin position="1"/>
        <end position="29"/>
    </location>
</feature>
<proteinExistence type="predicted"/>
<dbReference type="EMBL" id="CAFBON010000333">
    <property type="protein sequence ID" value="CAB5010595.1"/>
    <property type="molecule type" value="Genomic_DNA"/>
</dbReference>
<evidence type="ECO:0000256" key="1">
    <source>
        <dbReference type="SAM" id="MobiDB-lite"/>
    </source>
</evidence>
<feature type="compositionally biased region" description="Low complexity" evidence="1">
    <location>
        <begin position="1"/>
        <end position="16"/>
    </location>
</feature>
<sequence length="29" mass="3085">MMSNTSTNNTRTNTSTQGVAPATELSKEI</sequence>
<organism evidence="2">
    <name type="scientific">freshwater metagenome</name>
    <dbReference type="NCBI Taxonomy" id="449393"/>
    <lineage>
        <taxon>unclassified sequences</taxon>
        <taxon>metagenomes</taxon>
        <taxon>ecological metagenomes</taxon>
    </lineage>
</organism>
<dbReference type="EMBL" id="CAFAAJ010000032">
    <property type="protein sequence ID" value="CAB4796554.1"/>
    <property type="molecule type" value="Genomic_DNA"/>
</dbReference>
<protein>
    <submittedName>
        <fullName evidence="2">Unannotated protein</fullName>
    </submittedName>
</protein>
<accession>A0A6J6XLR4</accession>
<evidence type="ECO:0000313" key="3">
    <source>
        <dbReference type="EMBL" id="CAB5010595.1"/>
    </source>
</evidence>
<dbReference type="AlphaFoldDB" id="A0A6J6XLR4"/>